<dbReference type="InterPro" id="IPR039426">
    <property type="entry name" value="TonB-dep_rcpt-like"/>
</dbReference>
<dbReference type="PATRIC" id="fig|33050.5.peg.2165"/>
<dbReference type="Gene3D" id="2.40.170.20">
    <property type="entry name" value="TonB-dependent receptor, beta-barrel domain"/>
    <property type="match status" value="1"/>
</dbReference>
<keyword evidence="10 11" id="KW-0998">Cell outer membrane</keyword>
<evidence type="ECO:0000259" key="13">
    <source>
        <dbReference type="Pfam" id="PF00593"/>
    </source>
</evidence>
<protein>
    <recommendedName>
        <fullName evidence="17">TonB-dependent receptor</fullName>
    </recommendedName>
</protein>
<evidence type="ECO:0000256" key="3">
    <source>
        <dbReference type="ARBA" id="ARBA00022452"/>
    </source>
</evidence>
<keyword evidence="4" id="KW-0410">Iron transport</keyword>
<keyword evidence="3 11" id="KW-1134">Transmembrane beta strand</keyword>
<dbReference type="GO" id="GO:0009279">
    <property type="term" value="C:cell outer membrane"/>
    <property type="evidence" value="ECO:0007669"/>
    <property type="project" value="UniProtKB-SubCell"/>
</dbReference>
<dbReference type="PANTHER" id="PTHR32552:SF81">
    <property type="entry name" value="TONB-DEPENDENT OUTER MEMBRANE RECEPTOR"/>
    <property type="match status" value="1"/>
</dbReference>
<dbReference type="SUPFAM" id="SSF56935">
    <property type="entry name" value="Porins"/>
    <property type="match status" value="1"/>
</dbReference>
<dbReference type="EMBL" id="CP012700">
    <property type="protein sequence ID" value="ALH80781.1"/>
    <property type="molecule type" value="Genomic_DNA"/>
</dbReference>
<keyword evidence="2 11" id="KW-0813">Transport</keyword>
<dbReference type="PROSITE" id="PS52016">
    <property type="entry name" value="TONB_DEPENDENT_REC_3"/>
    <property type="match status" value="1"/>
</dbReference>
<dbReference type="InterPro" id="IPR036942">
    <property type="entry name" value="Beta-barrel_TonB_sf"/>
</dbReference>
<evidence type="ECO:0000313" key="16">
    <source>
        <dbReference type="Proteomes" id="UP000058074"/>
    </source>
</evidence>
<comment type="similarity">
    <text evidence="11 12">Belongs to the TonB-dependent receptor family.</text>
</comment>
<dbReference type="RefSeq" id="WP_054588089.1">
    <property type="nucleotide sequence ID" value="NZ_CP012700.1"/>
</dbReference>
<evidence type="ECO:0000259" key="14">
    <source>
        <dbReference type="Pfam" id="PF07715"/>
    </source>
</evidence>
<evidence type="ECO:0000256" key="7">
    <source>
        <dbReference type="ARBA" id="ARBA00023065"/>
    </source>
</evidence>
<keyword evidence="5 11" id="KW-0812">Transmembrane</keyword>
<dbReference type="InterPro" id="IPR000531">
    <property type="entry name" value="Beta-barrel_TonB"/>
</dbReference>
<evidence type="ECO:0000256" key="1">
    <source>
        <dbReference type="ARBA" id="ARBA00004571"/>
    </source>
</evidence>
<dbReference type="GO" id="GO:0006826">
    <property type="term" value="P:iron ion transport"/>
    <property type="evidence" value="ECO:0007669"/>
    <property type="project" value="UniProtKB-KW"/>
</dbReference>
<evidence type="ECO:0000256" key="11">
    <source>
        <dbReference type="PROSITE-ProRule" id="PRU01360"/>
    </source>
</evidence>
<keyword evidence="7" id="KW-0406">Ion transport</keyword>
<evidence type="ECO:0000256" key="4">
    <source>
        <dbReference type="ARBA" id="ARBA00022496"/>
    </source>
</evidence>
<comment type="subcellular location">
    <subcellularLocation>
        <location evidence="1 11">Cell outer membrane</location>
        <topology evidence="1 11">Multi-pass membrane protein</topology>
    </subcellularLocation>
</comment>
<name>A0A0N9UZY1_SPHMC</name>
<dbReference type="InterPro" id="IPR012910">
    <property type="entry name" value="Plug_dom"/>
</dbReference>
<evidence type="ECO:0000256" key="10">
    <source>
        <dbReference type="ARBA" id="ARBA00023237"/>
    </source>
</evidence>
<keyword evidence="9 11" id="KW-0472">Membrane</keyword>
<evidence type="ECO:0000256" key="9">
    <source>
        <dbReference type="ARBA" id="ARBA00023136"/>
    </source>
</evidence>
<evidence type="ECO:0000256" key="6">
    <source>
        <dbReference type="ARBA" id="ARBA00023004"/>
    </source>
</evidence>
<keyword evidence="8 12" id="KW-0798">TonB box</keyword>
<evidence type="ECO:0000256" key="2">
    <source>
        <dbReference type="ARBA" id="ARBA00022448"/>
    </source>
</evidence>
<evidence type="ECO:0000256" key="8">
    <source>
        <dbReference type="ARBA" id="ARBA00023077"/>
    </source>
</evidence>
<dbReference type="OrthoDB" id="9760333at2"/>
<sequence length="716" mass="75676">MAALTAAMPAGAQEAELAEAESEVIVVTAQKREEALQDVPISITVVNGEALRDQGAGSLVDYAGYVPGMTVISSQPGTSIISLRGIAPVGSAQAVGIYLDDAPVGSSSLYARSATYSLDLMPYDIAGLEILRGPQGTLYGASSIGGLLKYRTVAPSTTDFSVKAGGELFTIDHAGNPGWAAQVMVNAPIVQDKLGMTGSFSWRKTPGYVSSVNNPALNDANSVEQVGGRVSLLWNATEDFTVRLGGIWQTIDANATNNIVSTVAGVPIGDGWSYNAFLPEPFHKSIDYYSAVLDYDLGFATLTSVSTYSETKTTSVQDASLVFGVAFPALSGGAVPEGLAPFSIELGLEKFTQEIRLASPSNDRFEWMIGAFYTKETSENHQLVRTFDFSGEPNLFDPGAIVSLPSTFKEMAVFANATAYFGDVFALSGGLRYAKNKQNFQQISEGPFIGVANFTGSSKEDVFIYSISPQIHISEDAMLYARVANGYRPGGPNVVFPGVPPQVAADTLVNYEIGFKGNLGSTLAVEVAGFYMDWTDIQVVQPFGGVTGQANGPSAVSKGVEGTVTWRPVRGLSLVASAAYADAKLTADAPEISGVDGARLPSVPKFTGSVQADYSFGIGENASGKVGVGLRHSSRLASLPSSSPNNLWSDPYTALDANAAVTFDDHWTVRVYARNLTNKRASTQRSYTLNAFGAQAYQTNVPLQPRTIGVALDMAF</sequence>
<accession>A0A0N9UZY1</accession>
<organism evidence="15 16">
    <name type="scientific">Sphingopyxis macrogoltabida</name>
    <name type="common">Sphingomonas macrogoltabidus</name>
    <dbReference type="NCBI Taxonomy" id="33050"/>
    <lineage>
        <taxon>Bacteria</taxon>
        <taxon>Pseudomonadati</taxon>
        <taxon>Pseudomonadota</taxon>
        <taxon>Alphaproteobacteria</taxon>
        <taxon>Sphingomonadales</taxon>
        <taxon>Sphingomonadaceae</taxon>
        <taxon>Sphingopyxis</taxon>
    </lineage>
</organism>
<proteinExistence type="inferred from homology"/>
<dbReference type="Pfam" id="PF07715">
    <property type="entry name" value="Plug"/>
    <property type="match status" value="1"/>
</dbReference>
<reference evidence="15 16" key="1">
    <citation type="journal article" date="2015" name="Genome Announc.">
        <title>Complete Genome Sequence of Polypropylene Glycol- and Polyethylene Glycol-Degrading Sphingopyxis macrogoltabida Strain EY-1.</title>
        <authorList>
            <person name="Ohtsubo Y."/>
            <person name="Nagata Y."/>
            <person name="Numata M."/>
            <person name="Tsuchikane K."/>
            <person name="Hosoyama A."/>
            <person name="Yamazoe A."/>
            <person name="Tsuda M."/>
            <person name="Fujita N."/>
            <person name="Kawai F."/>
        </authorList>
    </citation>
    <scope>NUCLEOTIDE SEQUENCE [LARGE SCALE GENOMIC DNA]</scope>
    <source>
        <strain evidence="15 16">EY-1</strain>
    </source>
</reference>
<evidence type="ECO:0008006" key="17">
    <source>
        <dbReference type="Google" id="ProtNLM"/>
    </source>
</evidence>
<dbReference type="CDD" id="cd01347">
    <property type="entry name" value="ligand_gated_channel"/>
    <property type="match status" value="1"/>
</dbReference>
<evidence type="ECO:0000256" key="12">
    <source>
        <dbReference type="RuleBase" id="RU003357"/>
    </source>
</evidence>
<keyword evidence="6" id="KW-0408">Iron</keyword>
<dbReference type="KEGG" id="smag:AN936_10480"/>
<dbReference type="PANTHER" id="PTHR32552">
    <property type="entry name" value="FERRICHROME IRON RECEPTOR-RELATED"/>
    <property type="match status" value="1"/>
</dbReference>
<dbReference type="Proteomes" id="UP000058074">
    <property type="component" value="Chromosome"/>
</dbReference>
<dbReference type="AlphaFoldDB" id="A0A0N9UZY1"/>
<evidence type="ECO:0000256" key="5">
    <source>
        <dbReference type="ARBA" id="ARBA00022692"/>
    </source>
</evidence>
<feature type="domain" description="TonB-dependent receptor-like beta-barrel" evidence="13">
    <location>
        <begin position="236"/>
        <end position="676"/>
    </location>
</feature>
<dbReference type="Pfam" id="PF00593">
    <property type="entry name" value="TonB_dep_Rec_b-barrel"/>
    <property type="match status" value="1"/>
</dbReference>
<gene>
    <name evidence="15" type="ORF">AN936_10480</name>
</gene>
<evidence type="ECO:0000313" key="15">
    <source>
        <dbReference type="EMBL" id="ALH80781.1"/>
    </source>
</evidence>
<feature type="domain" description="TonB-dependent receptor plug" evidence="14">
    <location>
        <begin position="36"/>
        <end position="146"/>
    </location>
</feature>